<gene>
    <name evidence="1" type="ORF">P691DRAFT_334335</name>
</gene>
<dbReference type="Gene3D" id="3.40.50.12660">
    <property type="match status" value="1"/>
</dbReference>
<evidence type="ECO:0000313" key="1">
    <source>
        <dbReference type="EMBL" id="KAF9444565.1"/>
    </source>
</evidence>
<accession>A0A9P6C0G1</accession>
<protein>
    <submittedName>
        <fullName evidence="1">Uncharacterized protein</fullName>
    </submittedName>
</protein>
<evidence type="ECO:0000313" key="2">
    <source>
        <dbReference type="Proteomes" id="UP000807342"/>
    </source>
</evidence>
<dbReference type="Proteomes" id="UP000807342">
    <property type="component" value="Unassembled WGS sequence"/>
</dbReference>
<proteinExistence type="predicted"/>
<comment type="caution">
    <text evidence="1">The sequence shown here is derived from an EMBL/GenBank/DDBJ whole genome shotgun (WGS) entry which is preliminary data.</text>
</comment>
<name>A0A9P6C0G1_9AGAR</name>
<organism evidence="1 2">
    <name type="scientific">Macrolepiota fuliginosa MF-IS2</name>
    <dbReference type="NCBI Taxonomy" id="1400762"/>
    <lineage>
        <taxon>Eukaryota</taxon>
        <taxon>Fungi</taxon>
        <taxon>Dikarya</taxon>
        <taxon>Basidiomycota</taxon>
        <taxon>Agaricomycotina</taxon>
        <taxon>Agaricomycetes</taxon>
        <taxon>Agaricomycetidae</taxon>
        <taxon>Agaricales</taxon>
        <taxon>Agaricineae</taxon>
        <taxon>Agaricaceae</taxon>
        <taxon>Macrolepiota</taxon>
    </lineage>
</organism>
<dbReference type="AlphaFoldDB" id="A0A9P6C0G1"/>
<sequence>MGLNGRIASLSHTTTQSSAHALTPPPITLVSALMAGIVKGACHIIGSLPATIATAGPWLRKGRSSKALLIGINYSHVHQEGWKLGGPHLEVMVFRDLLIRHYGVPADNIVVMIDAKIVNAQLQPTSENIKRELQRFHNPYERALWVMRATRRMAKMNISYHVTVFTVTGRSTMLN</sequence>
<reference evidence="1" key="1">
    <citation type="submission" date="2020-11" db="EMBL/GenBank/DDBJ databases">
        <authorList>
            <consortium name="DOE Joint Genome Institute"/>
            <person name="Ahrendt S."/>
            <person name="Riley R."/>
            <person name="Andreopoulos W."/>
            <person name="Labutti K."/>
            <person name="Pangilinan J."/>
            <person name="Ruiz-Duenas F.J."/>
            <person name="Barrasa J.M."/>
            <person name="Sanchez-Garcia M."/>
            <person name="Camarero S."/>
            <person name="Miyauchi S."/>
            <person name="Serrano A."/>
            <person name="Linde D."/>
            <person name="Babiker R."/>
            <person name="Drula E."/>
            <person name="Ayuso-Fernandez I."/>
            <person name="Pacheco R."/>
            <person name="Padilla G."/>
            <person name="Ferreira P."/>
            <person name="Barriuso J."/>
            <person name="Kellner H."/>
            <person name="Castanera R."/>
            <person name="Alfaro M."/>
            <person name="Ramirez L."/>
            <person name="Pisabarro A.G."/>
            <person name="Kuo A."/>
            <person name="Tritt A."/>
            <person name="Lipzen A."/>
            <person name="He G."/>
            <person name="Yan M."/>
            <person name="Ng V."/>
            <person name="Cullen D."/>
            <person name="Martin F."/>
            <person name="Rosso M.-N."/>
            <person name="Henrissat B."/>
            <person name="Hibbett D."/>
            <person name="Martinez A.T."/>
            <person name="Grigoriev I.V."/>
        </authorList>
    </citation>
    <scope>NUCLEOTIDE SEQUENCE</scope>
    <source>
        <strain evidence="1">MF-IS2</strain>
    </source>
</reference>
<keyword evidence="2" id="KW-1185">Reference proteome</keyword>
<dbReference type="EMBL" id="MU151365">
    <property type="protein sequence ID" value="KAF9444565.1"/>
    <property type="molecule type" value="Genomic_DNA"/>
</dbReference>